<evidence type="ECO:0000313" key="10">
    <source>
        <dbReference type="Proteomes" id="UP000288587"/>
    </source>
</evidence>
<evidence type="ECO:0000313" key="9">
    <source>
        <dbReference type="EMBL" id="RVT88950.1"/>
    </source>
</evidence>
<evidence type="ECO:0000256" key="5">
    <source>
        <dbReference type="ARBA" id="ARBA00024416"/>
    </source>
</evidence>
<organism evidence="9 10">
    <name type="scientific">Inhella crocodyli</name>
    <dbReference type="NCBI Taxonomy" id="2499851"/>
    <lineage>
        <taxon>Bacteria</taxon>
        <taxon>Pseudomonadati</taxon>
        <taxon>Pseudomonadota</taxon>
        <taxon>Betaproteobacteria</taxon>
        <taxon>Burkholderiales</taxon>
        <taxon>Sphaerotilaceae</taxon>
        <taxon>Inhella</taxon>
    </lineage>
</organism>
<dbReference type="InterPro" id="IPR016633">
    <property type="entry name" value="EarP"/>
</dbReference>
<accession>A0A437LU57</accession>
<reference evidence="9 10" key="1">
    <citation type="submission" date="2019-01" db="EMBL/GenBank/DDBJ databases">
        <authorList>
            <person name="Chen W.-M."/>
        </authorList>
    </citation>
    <scope>NUCLEOTIDE SEQUENCE [LARGE SCALE GENOMIC DNA]</scope>
    <source>
        <strain evidence="9 10">CCP-18</strain>
    </source>
</reference>
<comment type="catalytic activity">
    <reaction evidence="7">
        <text>dTDP-beta-L-rhamnose + L-arginyl-[protein] = N(omega)-(alpha-L-rhamnosyl)-L-arginyl-[protein] + dTDP + H(+)</text>
        <dbReference type="Rhea" id="RHEA:66692"/>
        <dbReference type="Rhea" id="RHEA-COMP:10532"/>
        <dbReference type="Rhea" id="RHEA-COMP:17096"/>
        <dbReference type="ChEBI" id="CHEBI:15378"/>
        <dbReference type="ChEBI" id="CHEBI:29965"/>
        <dbReference type="ChEBI" id="CHEBI:57510"/>
        <dbReference type="ChEBI" id="CHEBI:58369"/>
        <dbReference type="ChEBI" id="CHEBI:167445"/>
    </reaction>
    <physiologicalReaction direction="left-to-right" evidence="7">
        <dbReference type="Rhea" id="RHEA:66693"/>
    </physiologicalReaction>
</comment>
<dbReference type="Proteomes" id="UP000288587">
    <property type="component" value="Unassembled WGS sequence"/>
</dbReference>
<gene>
    <name evidence="9" type="ORF">EOD73_04105</name>
</gene>
<dbReference type="Pfam" id="PF10093">
    <property type="entry name" value="EarP"/>
    <property type="match status" value="1"/>
</dbReference>
<evidence type="ECO:0000256" key="8">
    <source>
        <dbReference type="SAM" id="MobiDB-lite"/>
    </source>
</evidence>
<keyword evidence="10" id="KW-1185">Reference proteome</keyword>
<evidence type="ECO:0000256" key="6">
    <source>
        <dbReference type="ARBA" id="ARBA00030025"/>
    </source>
</evidence>
<evidence type="ECO:0000256" key="7">
    <source>
        <dbReference type="ARBA" id="ARBA00048472"/>
    </source>
</evidence>
<evidence type="ECO:0000256" key="4">
    <source>
        <dbReference type="ARBA" id="ARBA00024346"/>
    </source>
</evidence>
<comment type="similarity">
    <text evidence="4">Belongs to the glycosyltransferase 104 family.</text>
</comment>
<dbReference type="GO" id="GO:0106361">
    <property type="term" value="F:protein-arginine rhamnosyltransferase activity"/>
    <property type="evidence" value="ECO:0007669"/>
    <property type="project" value="InterPro"/>
</dbReference>
<protein>
    <recommendedName>
        <fullName evidence="5">Protein-arginine rhamnosyltransferase</fullName>
    </recommendedName>
    <alternativeName>
        <fullName evidence="6">EF-P arginine rhamnosyltransferase</fullName>
    </alternativeName>
</protein>
<dbReference type="OrthoDB" id="209085at2"/>
<proteinExistence type="inferred from homology"/>
<evidence type="ECO:0000256" key="3">
    <source>
        <dbReference type="ARBA" id="ARBA00024303"/>
    </source>
</evidence>
<comment type="caution">
    <text evidence="9">The sequence shown here is derived from an EMBL/GenBank/DDBJ whole genome shotgun (WGS) entry which is preliminary data.</text>
</comment>
<dbReference type="GO" id="GO:0003746">
    <property type="term" value="F:translation elongation factor activity"/>
    <property type="evidence" value="ECO:0007669"/>
    <property type="project" value="UniProtKB-KW"/>
</dbReference>
<name>A0A437LU57_9BURK</name>
<feature type="region of interest" description="Disordered" evidence="8">
    <location>
        <begin position="148"/>
        <end position="169"/>
    </location>
</feature>
<sequence>MQWDVFCRVIDNHGDLGVCLRLARHLDARGERVRLWIDDPAALKWMAANDRERSWAHAWPGIEWHPPTPHQVVVEAFGCHLPESVEASLAVAPPKAWINLEYLSAEPWVERTHGLPSPVMSGPAKGLRKRFCYPGFGPKTGGLLTSMVGGAELDSPRSTPIPSGDTDAPGSRQVSLFCYPHAPIGALFHRLADRPTQVWVTGGDASQRAALAAWETLDEAQRRRIRLTPLPWLDQHGYDALLQRCDLNVVRGEDSFVRAQWAGKPWLWHIYRQDDGSHGPKLEAFLDRWLEGVPSTESARWRATWRAWNGLSAPEQLALNRDDGLEQDGASHALKWRQQLAGWPDLAATLMTWARENP</sequence>
<keyword evidence="2 9" id="KW-0808">Transferase</keyword>
<dbReference type="AlphaFoldDB" id="A0A437LU57"/>
<keyword evidence="9" id="KW-0251">Elongation factor</keyword>
<evidence type="ECO:0000256" key="1">
    <source>
        <dbReference type="ARBA" id="ARBA00022676"/>
    </source>
</evidence>
<dbReference type="EMBL" id="SACM01000001">
    <property type="protein sequence ID" value="RVT88950.1"/>
    <property type="molecule type" value="Genomic_DNA"/>
</dbReference>
<evidence type="ECO:0000256" key="2">
    <source>
        <dbReference type="ARBA" id="ARBA00022679"/>
    </source>
</evidence>
<comment type="function">
    <text evidence="3">Protein-arginine rhamnosyltransferase that catalyzes the transfer of a single rhamnose to elongation factor P (EF-P) on 'Lys-32', a modification required for EF-P-dependent rescue of polyproline stalled ribosomes.</text>
</comment>
<keyword evidence="9" id="KW-0648">Protein biosynthesis</keyword>
<keyword evidence="1" id="KW-0328">Glycosyltransferase</keyword>